<dbReference type="InterPro" id="IPR001650">
    <property type="entry name" value="Helicase_C-like"/>
</dbReference>
<keyword evidence="8" id="KW-0067">ATP-binding</keyword>
<comment type="similarity">
    <text evidence="1">Belongs to the SNF2/RAD54 helicase family.</text>
</comment>
<dbReference type="OrthoDB" id="423559at2759"/>
<dbReference type="InterPro" id="IPR001841">
    <property type="entry name" value="Znf_RING"/>
</dbReference>
<evidence type="ECO:0000256" key="6">
    <source>
        <dbReference type="ARBA" id="ARBA00022806"/>
    </source>
</evidence>
<evidence type="ECO:0000256" key="3">
    <source>
        <dbReference type="ARBA" id="ARBA00022741"/>
    </source>
</evidence>
<dbReference type="InterPro" id="IPR038718">
    <property type="entry name" value="SNF2-like_sf"/>
</dbReference>
<name>A0A6A5SUJ1_9PLEO</name>
<evidence type="ECO:0000313" key="14">
    <source>
        <dbReference type="EMBL" id="KAF1943560.1"/>
    </source>
</evidence>
<dbReference type="PANTHER" id="PTHR45626:SF16">
    <property type="entry name" value="ATP-DEPENDENT HELICASE ULS1"/>
    <property type="match status" value="1"/>
</dbReference>
<dbReference type="Gene3D" id="3.40.50.10810">
    <property type="entry name" value="Tandem AAA-ATPase domain"/>
    <property type="match status" value="1"/>
</dbReference>
<dbReference type="GO" id="GO:0004386">
    <property type="term" value="F:helicase activity"/>
    <property type="evidence" value="ECO:0007669"/>
    <property type="project" value="UniProtKB-KW"/>
</dbReference>
<dbReference type="GO" id="GO:0000724">
    <property type="term" value="P:double-strand break repair via homologous recombination"/>
    <property type="evidence" value="ECO:0007669"/>
    <property type="project" value="TreeGrafter"/>
</dbReference>
<keyword evidence="5" id="KW-0378">Hydrolase</keyword>
<feature type="compositionally biased region" description="Acidic residues" evidence="10">
    <location>
        <begin position="800"/>
        <end position="819"/>
    </location>
</feature>
<dbReference type="Gene3D" id="3.30.40.10">
    <property type="entry name" value="Zinc/RING finger domain, C3HC4 (zinc finger)"/>
    <property type="match status" value="1"/>
</dbReference>
<evidence type="ECO:0000259" key="11">
    <source>
        <dbReference type="PROSITE" id="PS50089"/>
    </source>
</evidence>
<dbReference type="CDD" id="cd18008">
    <property type="entry name" value="DEXDc_SHPRH-like"/>
    <property type="match status" value="1"/>
</dbReference>
<dbReference type="GO" id="GO:0005524">
    <property type="term" value="F:ATP binding"/>
    <property type="evidence" value="ECO:0007669"/>
    <property type="project" value="UniProtKB-KW"/>
</dbReference>
<dbReference type="InterPro" id="IPR050628">
    <property type="entry name" value="SNF2_RAD54_helicase_TF"/>
</dbReference>
<dbReference type="InterPro" id="IPR000330">
    <property type="entry name" value="SNF2_N"/>
</dbReference>
<feature type="compositionally biased region" description="Pro residues" evidence="10">
    <location>
        <begin position="79"/>
        <end position="89"/>
    </location>
</feature>
<keyword evidence="7" id="KW-0862">Zinc</keyword>
<proteinExistence type="inferred from homology"/>
<dbReference type="GO" id="GO:0008270">
    <property type="term" value="F:zinc ion binding"/>
    <property type="evidence" value="ECO:0007669"/>
    <property type="project" value="UniProtKB-KW"/>
</dbReference>
<evidence type="ECO:0000256" key="9">
    <source>
        <dbReference type="PROSITE-ProRule" id="PRU00175"/>
    </source>
</evidence>
<evidence type="ECO:0000256" key="7">
    <source>
        <dbReference type="ARBA" id="ARBA00022833"/>
    </source>
</evidence>
<feature type="region of interest" description="Disordered" evidence="10">
    <location>
        <begin position="65"/>
        <end position="144"/>
    </location>
</feature>
<dbReference type="GO" id="GO:0005737">
    <property type="term" value="C:cytoplasm"/>
    <property type="evidence" value="ECO:0007669"/>
    <property type="project" value="TreeGrafter"/>
</dbReference>
<feature type="compositionally biased region" description="Acidic residues" evidence="10">
    <location>
        <begin position="762"/>
        <end position="788"/>
    </location>
</feature>
<dbReference type="SUPFAM" id="SSF57850">
    <property type="entry name" value="RING/U-box"/>
    <property type="match status" value="1"/>
</dbReference>
<organism evidence="14 15">
    <name type="scientific">Clathrospora elynae</name>
    <dbReference type="NCBI Taxonomy" id="706981"/>
    <lineage>
        <taxon>Eukaryota</taxon>
        <taxon>Fungi</taxon>
        <taxon>Dikarya</taxon>
        <taxon>Ascomycota</taxon>
        <taxon>Pezizomycotina</taxon>
        <taxon>Dothideomycetes</taxon>
        <taxon>Pleosporomycetidae</taxon>
        <taxon>Pleosporales</taxon>
        <taxon>Diademaceae</taxon>
        <taxon>Clathrospora</taxon>
    </lineage>
</organism>
<evidence type="ECO:0000256" key="8">
    <source>
        <dbReference type="ARBA" id="ARBA00022840"/>
    </source>
</evidence>
<dbReference type="GO" id="GO:0016787">
    <property type="term" value="F:hydrolase activity"/>
    <property type="evidence" value="ECO:0007669"/>
    <property type="project" value="UniProtKB-KW"/>
</dbReference>
<dbReference type="Pfam" id="PF00176">
    <property type="entry name" value="SNF2-rel_dom"/>
    <property type="match status" value="1"/>
</dbReference>
<dbReference type="Pfam" id="PF00271">
    <property type="entry name" value="Helicase_C"/>
    <property type="match status" value="1"/>
</dbReference>
<feature type="domain" description="Helicase ATP-binding" evidence="12">
    <location>
        <begin position="332"/>
        <end position="525"/>
    </location>
</feature>
<feature type="region of interest" description="Disordered" evidence="10">
    <location>
        <begin position="761"/>
        <end position="850"/>
    </location>
</feature>
<dbReference type="GO" id="GO:0005634">
    <property type="term" value="C:nucleus"/>
    <property type="evidence" value="ECO:0007669"/>
    <property type="project" value="TreeGrafter"/>
</dbReference>
<dbReference type="InterPro" id="IPR013083">
    <property type="entry name" value="Znf_RING/FYVE/PHD"/>
</dbReference>
<dbReference type="SMART" id="SM00184">
    <property type="entry name" value="RING"/>
    <property type="match status" value="1"/>
</dbReference>
<dbReference type="PANTHER" id="PTHR45626">
    <property type="entry name" value="TRANSCRIPTION TERMINATION FACTOR 2-RELATED"/>
    <property type="match status" value="1"/>
</dbReference>
<dbReference type="InterPro" id="IPR014001">
    <property type="entry name" value="Helicase_ATP-bd"/>
</dbReference>
<feature type="domain" description="Helicase C-terminal" evidence="13">
    <location>
        <begin position="883"/>
        <end position="1044"/>
    </location>
</feature>
<keyword evidence="3" id="KW-0547">Nucleotide-binding</keyword>
<dbReference type="GO" id="GO:0008094">
    <property type="term" value="F:ATP-dependent activity, acting on DNA"/>
    <property type="evidence" value="ECO:0007669"/>
    <property type="project" value="TreeGrafter"/>
</dbReference>
<feature type="domain" description="RING-type" evidence="11">
    <location>
        <begin position="684"/>
        <end position="736"/>
    </location>
</feature>
<dbReference type="SMART" id="SM00490">
    <property type="entry name" value="HELICc"/>
    <property type="match status" value="1"/>
</dbReference>
<evidence type="ECO:0000313" key="15">
    <source>
        <dbReference type="Proteomes" id="UP000800038"/>
    </source>
</evidence>
<keyword evidence="2" id="KW-0479">Metal-binding</keyword>
<keyword evidence="6" id="KW-0347">Helicase</keyword>
<dbReference type="Proteomes" id="UP000800038">
    <property type="component" value="Unassembled WGS sequence"/>
</dbReference>
<sequence length="1055" mass="118926">MATQNTNSPLQTQANITLVLQLLVKDHRHGGCAPAERPYYEGLLGDLYEQQAQQQREQSFKAMAGPSGTYIAPHGVQVPSPPLAEPSPPTRKRSLGPAEFPQAKRVSAQPSPDTPGTPISPQWTLPSRQSKPPTFIDLTESDPPSPEPVLDLFHYPFPIVNSQSFPVVNNQSFPVVNNQSFPVVNNQMFPQVNNDPFAELNYVYRGDYSTLAPVDAFNQDFMSQSELAQFMLTPSRPGGGYGFQQYQPLPFGEPQFDFATREVPYLRNAQDGSDSEDYGALPMNGAEADVIEKLFENIKDHGETPEGREPTPAMMTCNLKEYQRIGLTWLLKMERGHIGGGILADEMGLGKTVQALSLICANPPTNPLRKTTLIIAPVALMRQWESEIERHIQPRHKLKVYLYHGNGKNADFARLRQYDVVLTTFGSLTSEYKQKEDRKESMLHEQEMRDHTFRRKPKDRLALLGHDCFWYRVIIDEAHTIKNRNAKSSKAAADLMAQHRLCLTGTPMMNSVDELYSLLRFLKMDPYQDWPRFNAEIGKPVKHKDESMRKKGMNRLQIVLKSIMLRRQKESKVDGEVICTIPPKHTGIDNVDFSDEELALYNALQTKSQIQMNKYLEKGAVSANYASVLVLLLRLRQACCHPHLIKDLSQAATEGIAEVDLLTRAEELNEDVINRLKAFDGFECPICLEADPNPTIIIPCGHTVCGECVQKLIDPAMRAQQDGNNEASTAKCPHCRGELKAKFITDYKHFCKVHCPDRLDSSDEADENEQGDVSDVDSDSDSDVDDVPDVDKKGNLADFVVDDEDEFESEANDNDDDVDLGSALEPGAKPAGKKSKKRSKGKGKARAQPKLTLAQLKKESLRNKSAKKRYLRRLDKTYVPSAKIDKTVELLEEFRRNDPTEKTLIFSQFTSLLDLVEVPLYRKKIRYQRYDGSMKMDERADAVNAFMDDPNENVMLVSIKAGNAGLNLWKASRVIILDPFWNPFIEEQAIDRAHRMPQPREVHVHRVLVPETVEDRIIALQDKKREVIGQALDERAGKSLARLGVSELKFLFGMN</sequence>
<evidence type="ECO:0008006" key="16">
    <source>
        <dbReference type="Google" id="ProtNLM"/>
    </source>
</evidence>
<keyword evidence="4 9" id="KW-0863">Zinc-finger</keyword>
<evidence type="ECO:0000256" key="4">
    <source>
        <dbReference type="ARBA" id="ARBA00022771"/>
    </source>
</evidence>
<gene>
    <name evidence="14" type="ORF">EJ02DRAFT_130800</name>
</gene>
<evidence type="ECO:0000256" key="2">
    <source>
        <dbReference type="ARBA" id="ARBA00022723"/>
    </source>
</evidence>
<dbReference type="InterPro" id="IPR027417">
    <property type="entry name" value="P-loop_NTPase"/>
</dbReference>
<evidence type="ECO:0000259" key="13">
    <source>
        <dbReference type="PROSITE" id="PS51194"/>
    </source>
</evidence>
<dbReference type="InterPro" id="IPR027370">
    <property type="entry name" value="Znf-RING_euk"/>
</dbReference>
<dbReference type="PROSITE" id="PS51194">
    <property type="entry name" value="HELICASE_CTER"/>
    <property type="match status" value="1"/>
</dbReference>
<evidence type="ECO:0000256" key="5">
    <source>
        <dbReference type="ARBA" id="ARBA00022801"/>
    </source>
</evidence>
<dbReference type="CDD" id="cd18793">
    <property type="entry name" value="SF2_C_SNF"/>
    <property type="match status" value="1"/>
</dbReference>
<protein>
    <recommendedName>
        <fullName evidence="16">SWI/SNF family DNA-dependent ATPase Ris1</fullName>
    </recommendedName>
</protein>
<dbReference type="CDD" id="cd16449">
    <property type="entry name" value="RING-HC"/>
    <property type="match status" value="1"/>
</dbReference>
<accession>A0A6A5SUJ1</accession>
<feature type="compositionally biased region" description="Polar residues" evidence="10">
    <location>
        <begin position="117"/>
        <end position="132"/>
    </location>
</feature>
<keyword evidence="15" id="KW-1185">Reference proteome</keyword>
<reference evidence="14" key="1">
    <citation type="journal article" date="2020" name="Stud. Mycol.">
        <title>101 Dothideomycetes genomes: a test case for predicting lifestyles and emergence of pathogens.</title>
        <authorList>
            <person name="Haridas S."/>
            <person name="Albert R."/>
            <person name="Binder M."/>
            <person name="Bloem J."/>
            <person name="Labutti K."/>
            <person name="Salamov A."/>
            <person name="Andreopoulos B."/>
            <person name="Baker S."/>
            <person name="Barry K."/>
            <person name="Bills G."/>
            <person name="Bluhm B."/>
            <person name="Cannon C."/>
            <person name="Castanera R."/>
            <person name="Culley D."/>
            <person name="Daum C."/>
            <person name="Ezra D."/>
            <person name="Gonzalez J."/>
            <person name="Henrissat B."/>
            <person name="Kuo A."/>
            <person name="Liang C."/>
            <person name="Lipzen A."/>
            <person name="Lutzoni F."/>
            <person name="Magnuson J."/>
            <person name="Mondo S."/>
            <person name="Nolan M."/>
            <person name="Ohm R."/>
            <person name="Pangilinan J."/>
            <person name="Park H.-J."/>
            <person name="Ramirez L."/>
            <person name="Alfaro M."/>
            <person name="Sun H."/>
            <person name="Tritt A."/>
            <person name="Yoshinaga Y."/>
            <person name="Zwiers L.-H."/>
            <person name="Turgeon B."/>
            <person name="Goodwin S."/>
            <person name="Spatafora J."/>
            <person name="Crous P."/>
            <person name="Grigoriev I."/>
        </authorList>
    </citation>
    <scope>NUCLEOTIDE SEQUENCE</scope>
    <source>
        <strain evidence="14">CBS 161.51</strain>
    </source>
</reference>
<dbReference type="SMART" id="SM00487">
    <property type="entry name" value="DEXDc"/>
    <property type="match status" value="1"/>
</dbReference>
<feature type="compositionally biased region" description="Basic residues" evidence="10">
    <location>
        <begin position="831"/>
        <end position="847"/>
    </location>
</feature>
<dbReference type="InterPro" id="IPR049730">
    <property type="entry name" value="SNF2/RAD54-like_C"/>
</dbReference>
<dbReference type="Pfam" id="PF13445">
    <property type="entry name" value="zf-RING_UBOX"/>
    <property type="match status" value="1"/>
</dbReference>
<dbReference type="FunFam" id="3.40.50.300:FF:002380">
    <property type="entry name" value="SWI/SNF family DNA-dependent ATPase, putative"/>
    <property type="match status" value="1"/>
</dbReference>
<evidence type="ECO:0000259" key="12">
    <source>
        <dbReference type="PROSITE" id="PS51192"/>
    </source>
</evidence>
<dbReference type="AlphaFoldDB" id="A0A6A5SUJ1"/>
<dbReference type="PROSITE" id="PS50089">
    <property type="entry name" value="ZF_RING_2"/>
    <property type="match status" value="1"/>
</dbReference>
<dbReference type="Gene3D" id="3.40.50.300">
    <property type="entry name" value="P-loop containing nucleotide triphosphate hydrolases"/>
    <property type="match status" value="2"/>
</dbReference>
<dbReference type="InterPro" id="IPR017907">
    <property type="entry name" value="Znf_RING_CS"/>
</dbReference>
<dbReference type="SUPFAM" id="SSF52540">
    <property type="entry name" value="P-loop containing nucleoside triphosphate hydrolases"/>
    <property type="match status" value="2"/>
</dbReference>
<dbReference type="EMBL" id="ML976024">
    <property type="protein sequence ID" value="KAF1943560.1"/>
    <property type="molecule type" value="Genomic_DNA"/>
</dbReference>
<dbReference type="PROSITE" id="PS51192">
    <property type="entry name" value="HELICASE_ATP_BIND_1"/>
    <property type="match status" value="1"/>
</dbReference>
<dbReference type="PROSITE" id="PS00518">
    <property type="entry name" value="ZF_RING_1"/>
    <property type="match status" value="1"/>
</dbReference>
<evidence type="ECO:0000256" key="1">
    <source>
        <dbReference type="ARBA" id="ARBA00007025"/>
    </source>
</evidence>
<evidence type="ECO:0000256" key="10">
    <source>
        <dbReference type="SAM" id="MobiDB-lite"/>
    </source>
</evidence>